<dbReference type="CDD" id="cd01647">
    <property type="entry name" value="RT_LTR"/>
    <property type="match status" value="1"/>
</dbReference>
<protein>
    <recommendedName>
        <fullName evidence="2">Reverse transcriptase domain-containing protein</fullName>
    </recommendedName>
</protein>
<dbReference type="EMBL" id="JAEPRD010000007">
    <property type="protein sequence ID" value="KAG2211969.1"/>
    <property type="molecule type" value="Genomic_DNA"/>
</dbReference>
<feature type="compositionally biased region" description="Basic and acidic residues" evidence="1">
    <location>
        <begin position="60"/>
        <end position="75"/>
    </location>
</feature>
<reference evidence="3" key="1">
    <citation type="submission" date="2020-12" db="EMBL/GenBank/DDBJ databases">
        <title>Metabolic potential, ecology and presence of endohyphal bacteria is reflected in genomic diversity of Mucoromycotina.</title>
        <authorList>
            <person name="Muszewska A."/>
            <person name="Okrasinska A."/>
            <person name="Steczkiewicz K."/>
            <person name="Drgas O."/>
            <person name="Orlowska M."/>
            <person name="Perlinska-Lenart U."/>
            <person name="Aleksandrzak-Piekarczyk T."/>
            <person name="Szatraj K."/>
            <person name="Zielenkiewicz U."/>
            <person name="Pilsyk S."/>
            <person name="Malc E."/>
            <person name="Mieczkowski P."/>
            <person name="Kruszewska J.S."/>
            <person name="Biernat P."/>
            <person name="Pawlowska J."/>
        </authorList>
    </citation>
    <scope>NUCLEOTIDE SEQUENCE</scope>
    <source>
        <strain evidence="3">WA0000017839</strain>
    </source>
</reference>
<evidence type="ECO:0000256" key="1">
    <source>
        <dbReference type="SAM" id="MobiDB-lite"/>
    </source>
</evidence>
<dbReference type="InterPro" id="IPR051320">
    <property type="entry name" value="Viral_Replic_Matur_Polypro"/>
</dbReference>
<sequence>MDVTEVLHNFKVETNALIIKLVVATSAKNKDINMVNSLHQVKSRQSVLKTILEAQNLTSDSDKESNADNNGDKRSTVPNNMPLFKWNTATNSDTGFNSLKECLMRFEDILNAHDLKFDTHWRRLIIYCLSVEQRAWLDDFVLDNANTAILYHDFKAAFIQNYGITTAEEQALASNILMTICMEPNESIEVYIERFIQLKRQAATVDPTILISRFINALPVELSNQVTFILTGASDTNKSSLIYVMSLAKDLYTKLFQFSNNLNMLNGSNNGSSSRQHLTGRQNNLYEGHVAKKRPITNSNTCILHKNGRHTSEECHTLKAATSNLNKNGNSNSEHRPPPPTNRTFFANNKNQNDQPRRCFQRDFTPWTKDHVCATNNANEQPLLTFRSMTRINNNRPTTFPTPPPNVDEDMEMDDPEESFDKFSKSCKLNIKNRFEDNPPLLPIKTNSIIVPIILEGIKTWALIDSGSSFSCVTPSLSTKITNLKFSPSITYNKNQFIKLAHKESFIERIGILPQLTISHNGITLKHDFEIFDFNSACEVCIGIDLMDKLEIHFTGLGTSWNKSNNPIVPDPIDPFASKEQIDKHYGTPEERQALMDAILPLAEMNQQIPTTSECTLPGVMITLELPPNATAHKSQYPVPIAYNPLLFVKKKNVHGEYTGDARITIDIRLVNQQLLNNDRFILPAIKDQHQKMSAFQLFSTIDLKQCFHQFPMEKSCQPYTSFTYEGQQYMFKRAPFGITHVANQVQRAIAALFQDLPSVTVYIDDIQISTHNDMAYHTSQLQEVMKRLNNSNLIMNLDKAKYAQFEIDVLGFTINKNGLSLNSKKLTDCMNWRIPQTGKGI</sequence>
<dbReference type="Proteomes" id="UP000603453">
    <property type="component" value="Unassembled WGS sequence"/>
</dbReference>
<dbReference type="SUPFAM" id="SSF56672">
    <property type="entry name" value="DNA/RNA polymerases"/>
    <property type="match status" value="1"/>
</dbReference>
<dbReference type="InterPro" id="IPR043502">
    <property type="entry name" value="DNA/RNA_pol_sf"/>
</dbReference>
<evidence type="ECO:0000259" key="2">
    <source>
        <dbReference type="PROSITE" id="PS50878"/>
    </source>
</evidence>
<evidence type="ECO:0000313" key="3">
    <source>
        <dbReference type="EMBL" id="KAG2211969.1"/>
    </source>
</evidence>
<feature type="domain" description="Reverse transcriptase" evidence="2">
    <location>
        <begin position="630"/>
        <end position="815"/>
    </location>
</feature>
<gene>
    <name evidence="3" type="ORF">INT47_004656</name>
</gene>
<feature type="compositionally biased region" description="Polar residues" evidence="1">
    <location>
        <begin position="342"/>
        <end position="354"/>
    </location>
</feature>
<dbReference type="PROSITE" id="PS50878">
    <property type="entry name" value="RT_POL"/>
    <property type="match status" value="1"/>
</dbReference>
<accession>A0A8H7RJ77</accession>
<name>A0A8H7RJ77_9FUNG</name>
<dbReference type="AlphaFoldDB" id="A0A8H7RJ77"/>
<dbReference type="InterPro" id="IPR043128">
    <property type="entry name" value="Rev_trsase/Diguanyl_cyclase"/>
</dbReference>
<dbReference type="InterPro" id="IPR005162">
    <property type="entry name" value="Retrotrans_gag_dom"/>
</dbReference>
<dbReference type="OrthoDB" id="2284753at2759"/>
<dbReference type="Gene3D" id="3.30.70.270">
    <property type="match status" value="1"/>
</dbReference>
<dbReference type="InterPro" id="IPR021109">
    <property type="entry name" value="Peptidase_aspartic_dom_sf"/>
</dbReference>
<keyword evidence="4" id="KW-1185">Reference proteome</keyword>
<dbReference type="Pfam" id="PF03732">
    <property type="entry name" value="Retrotrans_gag"/>
    <property type="match status" value="1"/>
</dbReference>
<feature type="compositionally biased region" description="Polar residues" evidence="1">
    <location>
        <begin position="323"/>
        <end position="332"/>
    </location>
</feature>
<dbReference type="CDD" id="cd00303">
    <property type="entry name" value="retropepsin_like"/>
    <property type="match status" value="1"/>
</dbReference>
<comment type="caution">
    <text evidence="3">The sequence shown here is derived from an EMBL/GenBank/DDBJ whole genome shotgun (WGS) entry which is preliminary data.</text>
</comment>
<evidence type="ECO:0000313" key="4">
    <source>
        <dbReference type="Proteomes" id="UP000603453"/>
    </source>
</evidence>
<dbReference type="Gene3D" id="3.10.10.10">
    <property type="entry name" value="HIV Type 1 Reverse Transcriptase, subunit A, domain 1"/>
    <property type="match status" value="1"/>
</dbReference>
<feature type="region of interest" description="Disordered" evidence="1">
    <location>
        <begin position="323"/>
        <end position="357"/>
    </location>
</feature>
<dbReference type="PANTHER" id="PTHR33064">
    <property type="entry name" value="POL PROTEIN"/>
    <property type="match status" value="1"/>
</dbReference>
<organism evidence="3 4">
    <name type="scientific">Mucor saturninus</name>
    <dbReference type="NCBI Taxonomy" id="64648"/>
    <lineage>
        <taxon>Eukaryota</taxon>
        <taxon>Fungi</taxon>
        <taxon>Fungi incertae sedis</taxon>
        <taxon>Mucoromycota</taxon>
        <taxon>Mucoromycotina</taxon>
        <taxon>Mucoromycetes</taxon>
        <taxon>Mucorales</taxon>
        <taxon>Mucorineae</taxon>
        <taxon>Mucoraceae</taxon>
        <taxon>Mucor</taxon>
    </lineage>
</organism>
<feature type="region of interest" description="Disordered" evidence="1">
    <location>
        <begin position="58"/>
        <end position="79"/>
    </location>
</feature>
<dbReference type="Pfam" id="PF00078">
    <property type="entry name" value="RVT_1"/>
    <property type="match status" value="1"/>
</dbReference>
<proteinExistence type="predicted"/>
<dbReference type="Gene3D" id="2.40.70.10">
    <property type="entry name" value="Acid Proteases"/>
    <property type="match status" value="1"/>
</dbReference>
<dbReference type="InterPro" id="IPR000477">
    <property type="entry name" value="RT_dom"/>
</dbReference>
<dbReference type="PANTHER" id="PTHR33064:SF37">
    <property type="entry name" value="RIBONUCLEASE H"/>
    <property type="match status" value="1"/>
</dbReference>